<evidence type="ECO:0000256" key="3">
    <source>
        <dbReference type="ARBA" id="ARBA00023002"/>
    </source>
</evidence>
<evidence type="ECO:0000259" key="6">
    <source>
        <dbReference type="PROSITE" id="PS51296"/>
    </source>
</evidence>
<keyword evidence="8" id="KW-1185">Reference proteome</keyword>
<feature type="domain" description="Rieske" evidence="6">
    <location>
        <begin position="32"/>
        <end position="136"/>
    </location>
</feature>
<name>A0A1X7BNI8_9RHOB</name>
<dbReference type="GO" id="GO:0008168">
    <property type="term" value="F:methyltransferase activity"/>
    <property type="evidence" value="ECO:0007669"/>
    <property type="project" value="UniProtKB-KW"/>
</dbReference>
<dbReference type="GO" id="GO:0016491">
    <property type="term" value="F:oxidoreductase activity"/>
    <property type="evidence" value="ECO:0007669"/>
    <property type="project" value="UniProtKB-KW"/>
</dbReference>
<keyword evidence="5" id="KW-0411">Iron-sulfur</keyword>
<dbReference type="EC" id="1.14.13.178" evidence="7"/>
<dbReference type="Pfam" id="PF00355">
    <property type="entry name" value="Rieske"/>
    <property type="match status" value="1"/>
</dbReference>
<keyword evidence="3 7" id="KW-0560">Oxidoreductase</keyword>
<dbReference type="InterPro" id="IPR044043">
    <property type="entry name" value="VanA_C_cat"/>
</dbReference>
<dbReference type="PANTHER" id="PTHR21266">
    <property type="entry name" value="IRON-SULFUR DOMAIN CONTAINING PROTEIN"/>
    <property type="match status" value="1"/>
</dbReference>
<dbReference type="Gene3D" id="3.90.380.10">
    <property type="entry name" value="Naphthalene 1,2-dioxygenase Alpha Subunit, Chain A, domain 1"/>
    <property type="match status" value="1"/>
</dbReference>
<accession>A0A1X7BNI8</accession>
<organism evidence="7 8">
    <name type="scientific">Roseovarius aestuarii</name>
    <dbReference type="NCBI Taxonomy" id="475083"/>
    <lineage>
        <taxon>Bacteria</taxon>
        <taxon>Pseudomonadati</taxon>
        <taxon>Pseudomonadota</taxon>
        <taxon>Alphaproteobacteria</taxon>
        <taxon>Rhodobacterales</taxon>
        <taxon>Roseobacteraceae</taxon>
        <taxon>Roseovarius</taxon>
    </lineage>
</organism>
<dbReference type="InterPro" id="IPR050584">
    <property type="entry name" value="Cholesterol_7-desaturase"/>
</dbReference>
<dbReference type="Pfam" id="PF19112">
    <property type="entry name" value="VanA_C"/>
    <property type="match status" value="1"/>
</dbReference>
<dbReference type="Proteomes" id="UP000193224">
    <property type="component" value="Unassembled WGS sequence"/>
</dbReference>
<dbReference type="GO" id="GO:0051537">
    <property type="term" value="F:2 iron, 2 sulfur cluster binding"/>
    <property type="evidence" value="ECO:0007669"/>
    <property type="project" value="UniProtKB-KW"/>
</dbReference>
<dbReference type="Gene3D" id="2.102.10.10">
    <property type="entry name" value="Rieske [2Fe-2S] iron-sulphur domain"/>
    <property type="match status" value="1"/>
</dbReference>
<evidence type="ECO:0000313" key="7">
    <source>
        <dbReference type="EMBL" id="SMC11151.1"/>
    </source>
</evidence>
<dbReference type="SUPFAM" id="SSF50022">
    <property type="entry name" value="ISP domain"/>
    <property type="match status" value="1"/>
</dbReference>
<keyword evidence="7" id="KW-0489">Methyltransferase</keyword>
<reference evidence="7 8" key="1">
    <citation type="submission" date="2017-03" db="EMBL/GenBank/DDBJ databases">
        <authorList>
            <person name="Afonso C.L."/>
            <person name="Miller P.J."/>
            <person name="Scott M.A."/>
            <person name="Spackman E."/>
            <person name="Goraichik I."/>
            <person name="Dimitrov K.M."/>
            <person name="Suarez D.L."/>
            <person name="Swayne D.E."/>
        </authorList>
    </citation>
    <scope>NUCLEOTIDE SEQUENCE [LARGE SCALE GENOMIC DNA]</scope>
    <source>
        <strain evidence="7 8">CECT 7745</strain>
    </source>
</reference>
<keyword evidence="7" id="KW-0808">Transferase</keyword>
<dbReference type="InterPro" id="IPR017941">
    <property type="entry name" value="Rieske_2Fe-2S"/>
</dbReference>
<evidence type="ECO:0000256" key="2">
    <source>
        <dbReference type="ARBA" id="ARBA00022723"/>
    </source>
</evidence>
<dbReference type="EMBL" id="FWXB01000002">
    <property type="protein sequence ID" value="SMC11151.1"/>
    <property type="molecule type" value="Genomic_DNA"/>
</dbReference>
<dbReference type="PANTHER" id="PTHR21266:SF57">
    <property type="entry name" value="3-CHLOROBENZOATE-3,4-DIOXYGENASE"/>
    <property type="match status" value="1"/>
</dbReference>
<keyword evidence="4" id="KW-0408">Iron</keyword>
<evidence type="ECO:0000256" key="5">
    <source>
        <dbReference type="ARBA" id="ARBA00023014"/>
    </source>
</evidence>
<evidence type="ECO:0000256" key="4">
    <source>
        <dbReference type="ARBA" id="ARBA00023004"/>
    </source>
</evidence>
<dbReference type="SUPFAM" id="SSF55961">
    <property type="entry name" value="Bet v1-like"/>
    <property type="match status" value="1"/>
</dbReference>
<keyword evidence="2" id="KW-0479">Metal-binding</keyword>
<protein>
    <submittedName>
        <fullName evidence="7">Methylxanthine N1-demethylase NdmA</fullName>
        <ecNumber evidence="7">1.14.13.178</ecNumber>
    </submittedName>
</protein>
<dbReference type="AlphaFoldDB" id="A0A1X7BNI8"/>
<dbReference type="InterPro" id="IPR036922">
    <property type="entry name" value="Rieske_2Fe-2S_sf"/>
</dbReference>
<gene>
    <name evidence="7" type="primary">ndmA</name>
    <name evidence="7" type="ORF">ROA7745_00961</name>
</gene>
<dbReference type="PROSITE" id="PS51296">
    <property type="entry name" value="RIESKE"/>
    <property type="match status" value="1"/>
</dbReference>
<dbReference type="GO" id="GO:0046872">
    <property type="term" value="F:metal ion binding"/>
    <property type="evidence" value="ECO:0007669"/>
    <property type="project" value="UniProtKB-KW"/>
</dbReference>
<sequence length="350" mass="39113">MFQATDHSKAPSVLPRNCTFTESDWKILAGFWHPVAVAHDIDAKPVAARLLDVELVIYRTSQGISVARDICPHRGTRLSAGWIEGDNLVCPMHGLCYDHAGQCTKNPSVGDPNARIPPRMRLQSLLTEERYGIVWACLADTPSHPLPVWPGIGDDTLENLHIPGDTWHAAASRHVENFNDVAHFPFVHKETFGGYEEDPIPAYEVEATDYGLTFDIPYLEVGNRFPDDVEGDERNVVYTYQLTLPFSTIIIIKPTEGPYAQYFADTVCPVSAHETRIFQVVTDTNGKPDADFLIKESLMINNEDKSMVEGQRPEDLPLDMKEEIHIPADRMSVEYRRALAKLGLGAPFSS</sequence>
<proteinExistence type="predicted"/>
<evidence type="ECO:0000256" key="1">
    <source>
        <dbReference type="ARBA" id="ARBA00022714"/>
    </source>
</evidence>
<evidence type="ECO:0000313" key="8">
    <source>
        <dbReference type="Proteomes" id="UP000193224"/>
    </source>
</evidence>
<dbReference type="GO" id="GO:0032259">
    <property type="term" value="P:methylation"/>
    <property type="evidence" value="ECO:0007669"/>
    <property type="project" value="UniProtKB-KW"/>
</dbReference>
<keyword evidence="1" id="KW-0001">2Fe-2S</keyword>